<name>J5TGK1_TRIAS</name>
<organism evidence="1 2">
    <name type="scientific">Trichosporon asahii var. asahii (strain ATCC 90039 / CBS 2479 / JCM 2466 / KCTC 7840 / NBRC 103889/ NCYC 2677 / UAMH 7654)</name>
    <name type="common">Yeast</name>
    <dbReference type="NCBI Taxonomy" id="1186058"/>
    <lineage>
        <taxon>Eukaryota</taxon>
        <taxon>Fungi</taxon>
        <taxon>Dikarya</taxon>
        <taxon>Basidiomycota</taxon>
        <taxon>Agaricomycotina</taxon>
        <taxon>Tremellomycetes</taxon>
        <taxon>Trichosporonales</taxon>
        <taxon>Trichosporonaceae</taxon>
        <taxon>Trichosporon</taxon>
    </lineage>
</organism>
<comment type="caution">
    <text evidence="1">The sequence shown here is derived from an EMBL/GenBank/DDBJ whole genome shotgun (WGS) entry which is preliminary data.</text>
</comment>
<protein>
    <recommendedName>
        <fullName evidence="3">F-box domain-containing protein</fullName>
    </recommendedName>
</protein>
<dbReference type="KEGG" id="tasa:A1Q1_08039"/>
<reference evidence="1 2" key="1">
    <citation type="journal article" date="2012" name="Eukaryot. Cell">
        <title>Draft genome sequence of CBS 2479, the standard type strain of Trichosporon asahii.</title>
        <authorList>
            <person name="Yang R.Y."/>
            <person name="Li H.T."/>
            <person name="Zhu H."/>
            <person name="Zhou G.P."/>
            <person name="Wang M."/>
            <person name="Wang L."/>
        </authorList>
    </citation>
    <scope>NUCLEOTIDE SEQUENCE [LARGE SCALE GENOMIC DNA]</scope>
    <source>
        <strain evidence="2">ATCC 90039 / CBS 2479 / JCM 2466 / KCTC 7840 / NCYC 2677 / UAMH 7654</strain>
    </source>
</reference>
<dbReference type="EMBL" id="ALBS01000087">
    <property type="protein sequence ID" value="EJT50826.1"/>
    <property type="molecule type" value="Genomic_DNA"/>
</dbReference>
<accession>J5TGK1</accession>
<dbReference type="AlphaFoldDB" id="J5TGK1"/>
<evidence type="ECO:0000313" key="2">
    <source>
        <dbReference type="Proteomes" id="UP000002748"/>
    </source>
</evidence>
<dbReference type="RefSeq" id="XP_014181700.1">
    <property type="nucleotide sequence ID" value="XM_014326225.1"/>
</dbReference>
<dbReference type="HOGENOM" id="CLU_049784_0_0_1"/>
<sequence length="323" mass="36459">MGDAKIIACRARVLDCNMFPQIIDTIIEYASNASLQAMRVNKGFRAFIDSHLAYHLVVSKLRREDGGPLNRYEVSSSRGVVGQITFTAETATVLAASYFRSARVLDISIAAKWPSMMPALVRACPDAAFRFKLHTDLRHLNFSNATVVLLGEDKPVSVAGYLAYGIDEVRGVDTLVVHIRAPGRRDDMFDLNVKHLVLVLHPWPSVGIERHFHIVEAVIRDQLGVFWDLLWAGFVNRIPVTVISVESEPHPRIAEYKEFDLGVSIREVLTLRRSNLGLPESSPLPRFFSLDEYKHEVGNETYQIHINSGFIDRPHNTLVKFRE</sequence>
<evidence type="ECO:0000313" key="1">
    <source>
        <dbReference type="EMBL" id="EJT50826.1"/>
    </source>
</evidence>
<dbReference type="VEuPathDB" id="FungiDB:A1Q1_08039"/>
<proteinExistence type="predicted"/>
<dbReference type="Proteomes" id="UP000002748">
    <property type="component" value="Unassembled WGS sequence"/>
</dbReference>
<evidence type="ECO:0008006" key="3">
    <source>
        <dbReference type="Google" id="ProtNLM"/>
    </source>
</evidence>
<gene>
    <name evidence="1" type="ORF">A1Q1_08039</name>
</gene>
<dbReference type="GeneID" id="25991551"/>